<dbReference type="Pfam" id="PF13490">
    <property type="entry name" value="zf-HC2"/>
    <property type="match status" value="1"/>
</dbReference>
<gene>
    <name evidence="3" type="ORF">QPX42_08170</name>
</gene>
<sequence length="236" mass="25557">MPSHDEIQTALSARIDGEPAGIADEILDAHVSGCERCQTFQNRALALTRSMHHANEHSGDELTPPRQLTEDILAGVEPTWRRSARRAELNTILARLTLLVCGVGFGIWAVVQVIASGGLIPQTLDVQGEAVLDPSADPQLATALMEGAALRAGVSLGLLAAAWRPYWASGLMPVVGAMGMFFSGFIVRDLVLGVATSEQILLIAMLLVSALATAWLWIRYRYVQHRYVQLGNHIIE</sequence>
<proteinExistence type="predicted"/>
<keyword evidence="1" id="KW-1133">Transmembrane helix</keyword>
<feature type="transmembrane region" description="Helical" evidence="1">
    <location>
        <begin position="199"/>
        <end position="218"/>
    </location>
</feature>
<evidence type="ECO:0000256" key="1">
    <source>
        <dbReference type="SAM" id="Phobius"/>
    </source>
</evidence>
<keyword evidence="1" id="KW-0472">Membrane</keyword>
<feature type="domain" description="Putative zinc-finger" evidence="2">
    <location>
        <begin position="5"/>
        <end position="38"/>
    </location>
</feature>
<dbReference type="RefSeq" id="WP_021352795.1">
    <property type="nucleotide sequence ID" value="NZ_CP137212.1"/>
</dbReference>
<dbReference type="InterPro" id="IPR027383">
    <property type="entry name" value="Znf_put"/>
</dbReference>
<keyword evidence="1" id="KW-0812">Transmembrane</keyword>
<evidence type="ECO:0000313" key="3">
    <source>
        <dbReference type="EMBL" id="MDK4307512.1"/>
    </source>
</evidence>
<evidence type="ECO:0000313" key="4">
    <source>
        <dbReference type="Proteomes" id="UP001224412"/>
    </source>
</evidence>
<evidence type="ECO:0000259" key="2">
    <source>
        <dbReference type="Pfam" id="PF13490"/>
    </source>
</evidence>
<dbReference type="AlphaFoldDB" id="A0AAP4F8N3"/>
<name>A0AAP4F8N3_9CORY</name>
<feature type="transmembrane region" description="Helical" evidence="1">
    <location>
        <begin position="92"/>
        <end position="120"/>
    </location>
</feature>
<dbReference type="EMBL" id="JASNVH010000012">
    <property type="protein sequence ID" value="MDK4307512.1"/>
    <property type="molecule type" value="Genomic_DNA"/>
</dbReference>
<feature type="transmembrane region" description="Helical" evidence="1">
    <location>
        <begin position="166"/>
        <end position="187"/>
    </location>
</feature>
<organism evidence="3 4">
    <name type="scientific">Corynebacterium pseudodiphtheriticum</name>
    <dbReference type="NCBI Taxonomy" id="37637"/>
    <lineage>
        <taxon>Bacteria</taxon>
        <taxon>Bacillati</taxon>
        <taxon>Actinomycetota</taxon>
        <taxon>Actinomycetes</taxon>
        <taxon>Mycobacteriales</taxon>
        <taxon>Corynebacteriaceae</taxon>
        <taxon>Corynebacterium</taxon>
    </lineage>
</organism>
<protein>
    <submittedName>
        <fullName evidence="3">Zf-HC2 domain-containing protein</fullName>
    </submittedName>
</protein>
<reference evidence="3" key="1">
    <citation type="submission" date="2023-05" db="EMBL/GenBank/DDBJ databases">
        <title>Metabolic capabilities are highly conserved among human nasal-associated Corynebacterium species in pangenomic analyses.</title>
        <authorList>
            <person name="Tran T.H."/>
            <person name="Roberts A.Q."/>
            <person name="Escapa I.F."/>
            <person name="Gao W."/>
            <person name="Conlan S."/>
            <person name="Kong H."/>
            <person name="Segre J.A."/>
            <person name="Kelly M.S."/>
            <person name="Lemon K.P."/>
        </authorList>
    </citation>
    <scope>NUCLEOTIDE SEQUENCE</scope>
    <source>
        <strain evidence="3">KPL2773</strain>
    </source>
</reference>
<comment type="caution">
    <text evidence="3">The sequence shown here is derived from an EMBL/GenBank/DDBJ whole genome shotgun (WGS) entry which is preliminary data.</text>
</comment>
<dbReference type="Proteomes" id="UP001224412">
    <property type="component" value="Unassembled WGS sequence"/>
</dbReference>
<accession>A0AAP4F8N3</accession>